<accession>A0ABM0GR74</accession>
<dbReference type="RefSeq" id="XP_002735530.2">
    <property type="nucleotide sequence ID" value="XM_002735484.2"/>
</dbReference>
<dbReference type="InterPro" id="IPR045130">
    <property type="entry name" value="OFUT2-like"/>
</dbReference>
<organism evidence="15 16">
    <name type="scientific">Saccoglossus kowalevskii</name>
    <name type="common">Acorn worm</name>
    <dbReference type="NCBI Taxonomy" id="10224"/>
    <lineage>
        <taxon>Eukaryota</taxon>
        <taxon>Metazoa</taxon>
        <taxon>Hemichordata</taxon>
        <taxon>Enteropneusta</taxon>
        <taxon>Harrimaniidae</taxon>
        <taxon>Saccoglossus</taxon>
    </lineage>
</organism>
<evidence type="ECO:0000256" key="10">
    <source>
        <dbReference type="ARBA" id="ARBA00033083"/>
    </source>
</evidence>
<dbReference type="EC" id="2.4.1.221" evidence="3"/>
<evidence type="ECO:0000256" key="9">
    <source>
        <dbReference type="ARBA" id="ARBA00026232"/>
    </source>
</evidence>
<keyword evidence="14" id="KW-1133">Transmembrane helix</keyword>
<evidence type="ECO:0000256" key="3">
    <source>
        <dbReference type="ARBA" id="ARBA00012196"/>
    </source>
</evidence>
<evidence type="ECO:0000256" key="8">
    <source>
        <dbReference type="ARBA" id="ARBA00025803"/>
    </source>
</evidence>
<comment type="catalytic activity">
    <reaction evidence="12">
        <text>L-seryl-[protein] + GDP-beta-L-fucose = 3-O-(alpha-L-fucosyl)-L-seryl-[protein] + GDP + H(+)</text>
        <dbReference type="Rhea" id="RHEA:63644"/>
        <dbReference type="Rhea" id="RHEA-COMP:9863"/>
        <dbReference type="Rhea" id="RHEA-COMP:17914"/>
        <dbReference type="ChEBI" id="CHEBI:15378"/>
        <dbReference type="ChEBI" id="CHEBI:29999"/>
        <dbReference type="ChEBI" id="CHEBI:57273"/>
        <dbReference type="ChEBI" id="CHEBI:58189"/>
        <dbReference type="ChEBI" id="CHEBI:189632"/>
        <dbReference type="EC" id="2.4.1.221"/>
    </reaction>
    <physiologicalReaction direction="left-to-right" evidence="12">
        <dbReference type="Rhea" id="RHEA:63645"/>
    </physiologicalReaction>
</comment>
<evidence type="ECO:0000256" key="12">
    <source>
        <dbReference type="ARBA" id="ARBA00048647"/>
    </source>
</evidence>
<dbReference type="CDD" id="cd11296">
    <property type="entry name" value="O-FucT_like"/>
    <property type="match status" value="1"/>
</dbReference>
<dbReference type="Proteomes" id="UP000694865">
    <property type="component" value="Unplaced"/>
</dbReference>
<evidence type="ECO:0000256" key="7">
    <source>
        <dbReference type="ARBA" id="ARBA00023277"/>
    </source>
</evidence>
<evidence type="ECO:0000256" key="2">
    <source>
        <dbReference type="ARBA" id="ARBA00004922"/>
    </source>
</evidence>
<evidence type="ECO:0000256" key="13">
    <source>
        <dbReference type="SAM" id="MobiDB-lite"/>
    </source>
</evidence>
<keyword evidence="7" id="KW-0119">Carbohydrate metabolism</keyword>
<evidence type="ECO:0000313" key="15">
    <source>
        <dbReference type="Proteomes" id="UP000694865"/>
    </source>
</evidence>
<evidence type="ECO:0000256" key="14">
    <source>
        <dbReference type="SAM" id="Phobius"/>
    </source>
</evidence>
<evidence type="ECO:0000256" key="1">
    <source>
        <dbReference type="ARBA" id="ARBA00004240"/>
    </source>
</evidence>
<reference evidence="16" key="1">
    <citation type="submission" date="2025-08" db="UniProtKB">
        <authorList>
            <consortium name="RefSeq"/>
        </authorList>
    </citation>
    <scope>IDENTIFICATION</scope>
    <source>
        <tissue evidence="16">Testes</tissue>
    </source>
</reference>
<gene>
    <name evidence="16" type="primary">LOC100373172</name>
</gene>
<dbReference type="PANTHER" id="PTHR13398">
    <property type="entry name" value="GDP-FUCOSE PROTEIN O-FUCOSYLTRANSFERASE 2"/>
    <property type="match status" value="1"/>
</dbReference>
<comment type="catalytic activity">
    <reaction evidence="11">
        <text>L-threonyl-[protein] + GDP-beta-L-fucose = 3-O-(alpha-L-fucosyl)-L-threonyl-[protein] + GDP + H(+)</text>
        <dbReference type="Rhea" id="RHEA:70491"/>
        <dbReference type="Rhea" id="RHEA-COMP:11060"/>
        <dbReference type="Rhea" id="RHEA-COMP:17915"/>
        <dbReference type="ChEBI" id="CHEBI:15378"/>
        <dbReference type="ChEBI" id="CHEBI:30013"/>
        <dbReference type="ChEBI" id="CHEBI:57273"/>
        <dbReference type="ChEBI" id="CHEBI:58189"/>
        <dbReference type="ChEBI" id="CHEBI:189631"/>
        <dbReference type="EC" id="2.4.1.221"/>
    </reaction>
    <physiologicalReaction direction="left-to-right" evidence="11">
        <dbReference type="Rhea" id="RHEA:70492"/>
    </physiologicalReaction>
</comment>
<dbReference type="GeneID" id="100373172"/>
<dbReference type="InterPro" id="IPR019378">
    <property type="entry name" value="GDP-Fuc_O-FucTrfase"/>
</dbReference>
<name>A0ABM0GR74_SACKO</name>
<evidence type="ECO:0000313" key="16">
    <source>
        <dbReference type="RefSeq" id="XP_002735530.2"/>
    </source>
</evidence>
<evidence type="ECO:0000256" key="5">
    <source>
        <dbReference type="ARBA" id="ARBA00022824"/>
    </source>
</evidence>
<evidence type="ECO:0000256" key="4">
    <source>
        <dbReference type="ARBA" id="ARBA00022679"/>
    </source>
</evidence>
<keyword evidence="14" id="KW-0472">Membrane</keyword>
<keyword evidence="4" id="KW-0808">Transferase</keyword>
<keyword evidence="5" id="KW-0256">Endoplasmic reticulum</keyword>
<feature type="transmembrane region" description="Helical" evidence="14">
    <location>
        <begin position="6"/>
        <end position="28"/>
    </location>
</feature>
<keyword evidence="14" id="KW-0812">Transmembrane</keyword>
<protein>
    <recommendedName>
        <fullName evidence="9">GDP-fucose protein O-fucosyltransferase 2</fullName>
        <ecNumber evidence="3">2.4.1.221</ecNumber>
    </recommendedName>
    <alternativeName>
        <fullName evidence="10">Peptide-O-fucosyltransferase 2</fullName>
    </alternativeName>
</protein>
<dbReference type="Pfam" id="PF10250">
    <property type="entry name" value="O-FucT"/>
    <property type="match status" value="1"/>
</dbReference>
<keyword evidence="15" id="KW-1185">Reference proteome</keyword>
<comment type="subcellular location">
    <subcellularLocation>
        <location evidence="1">Endoplasmic reticulum</location>
    </subcellularLocation>
</comment>
<proteinExistence type="inferred from homology"/>
<dbReference type="Gene3D" id="3.40.50.11350">
    <property type="match status" value="1"/>
</dbReference>
<feature type="region of interest" description="Disordered" evidence="13">
    <location>
        <begin position="129"/>
        <end position="149"/>
    </location>
</feature>
<comment type="similarity">
    <text evidence="8">Belongs to the glycosyltransferase 68 family.</text>
</comment>
<evidence type="ECO:0000256" key="11">
    <source>
        <dbReference type="ARBA" id="ARBA00047273"/>
    </source>
</evidence>
<dbReference type="PANTHER" id="PTHR13398:SF0">
    <property type="entry name" value="GDP-FUCOSE PROTEIN O-FUCOSYLTRANSFERASE 2"/>
    <property type="match status" value="1"/>
</dbReference>
<comment type="pathway">
    <text evidence="2">Protein modification; protein glycosylation.</text>
</comment>
<sequence>MTSSGFSLFAAVSGVTGLFVIPTLYSFLLDTNYISLKKESESELGEIPIFNIYTEQPYTSDDAWMLGTHAETMTTDSGTATTAATVRPNIASEIPEKIRDTKTGTNTLLRYSNHSPTSTLPKTPILSYHGSKPTQNIDIPGTVPGTKTESNKIVQDTNYNPTLPKSPIMREHENEAMQNTDVRYLFPIHYYAGGPNYQYNDFRIALRYAISQNRSIVAIEVNDHFTQPAEVRTGLHSLESTFDVDELRKIVSIVSIDEFKRACQSSFDGFITERTNYCSPEKYTDEYVRTTEIFEKNYGVKLPELTNISRTREEYRRLYEESSSARCLGIFRPWDIDDWRLPDRAEIDRKIDMHMKWAPYIRKMGEQVARTLCDGKPYLAVHWRNRTGEPCRIVTKTSKQGLRYGSESKCLNNIRTLQTLEKLAVGASRDVHDVMKRHQLSCVYVAFPFYSGKIIEILKDADVTGIWSFANITTNEYPEIQAVKNDNYVTSLVEQEICKRSKIFIQRSESNWSEMVRYARDANSDVTLTMQRLPWYMKATTVHSL</sequence>
<keyword evidence="6" id="KW-0294">Fucose metabolism</keyword>
<evidence type="ECO:0000256" key="6">
    <source>
        <dbReference type="ARBA" id="ARBA00023253"/>
    </source>
</evidence>